<evidence type="ECO:0000256" key="2">
    <source>
        <dbReference type="ARBA" id="ARBA00023002"/>
    </source>
</evidence>
<organism evidence="6 7">
    <name type="scientific">Streptomyces fildesensis</name>
    <dbReference type="NCBI Taxonomy" id="375757"/>
    <lineage>
        <taxon>Bacteria</taxon>
        <taxon>Bacillati</taxon>
        <taxon>Actinomycetota</taxon>
        <taxon>Actinomycetes</taxon>
        <taxon>Kitasatosporales</taxon>
        <taxon>Streptomycetaceae</taxon>
        <taxon>Streptomyces</taxon>
    </lineage>
</organism>
<dbReference type="InterPro" id="IPR051911">
    <property type="entry name" value="SDR_oxidoreductase"/>
</dbReference>
<proteinExistence type="inferred from homology"/>
<dbReference type="Proteomes" id="UP001614394">
    <property type="component" value="Unassembled WGS sequence"/>
</dbReference>
<feature type="domain" description="Ketoreductase" evidence="5">
    <location>
        <begin position="4"/>
        <end position="189"/>
    </location>
</feature>
<keyword evidence="7" id="KW-1185">Reference proteome</keyword>
<dbReference type="InterPro" id="IPR057326">
    <property type="entry name" value="KR_dom"/>
</dbReference>
<dbReference type="RefSeq" id="WP_399648688.1">
    <property type="nucleotide sequence ID" value="NZ_JBITYG010000004.1"/>
</dbReference>
<dbReference type="Gene3D" id="3.10.450.50">
    <property type="match status" value="1"/>
</dbReference>
<protein>
    <submittedName>
        <fullName evidence="6">Oxidoreductase</fullName>
    </submittedName>
</protein>
<feature type="compositionally biased region" description="Basic and acidic residues" evidence="4">
    <location>
        <begin position="269"/>
        <end position="283"/>
    </location>
</feature>
<dbReference type="PANTHER" id="PTHR43976:SF16">
    <property type="entry name" value="SHORT-CHAIN DEHYDROGENASE_REDUCTASE FAMILY PROTEIN"/>
    <property type="match status" value="1"/>
</dbReference>
<dbReference type="Pfam" id="PF00106">
    <property type="entry name" value="adh_short"/>
    <property type="match status" value="1"/>
</dbReference>
<feature type="region of interest" description="Disordered" evidence="4">
    <location>
        <begin position="269"/>
        <end position="290"/>
    </location>
</feature>
<comment type="similarity">
    <text evidence="1 3">Belongs to the short-chain dehydrogenases/reductases (SDR) family.</text>
</comment>
<dbReference type="InterPro" id="IPR036291">
    <property type="entry name" value="NAD(P)-bd_dom_sf"/>
</dbReference>
<dbReference type="EMBL" id="JBITYG010000004">
    <property type="protein sequence ID" value="MFI9101811.1"/>
    <property type="molecule type" value="Genomic_DNA"/>
</dbReference>
<comment type="caution">
    <text evidence="6">The sequence shown here is derived from an EMBL/GenBank/DDBJ whole genome shotgun (WGS) entry which is preliminary data.</text>
</comment>
<dbReference type="NCBIfam" id="NF006114">
    <property type="entry name" value="PRK08263.1"/>
    <property type="match status" value="1"/>
</dbReference>
<dbReference type="InterPro" id="IPR032710">
    <property type="entry name" value="NTF2-like_dom_sf"/>
</dbReference>
<dbReference type="NCBIfam" id="NF004824">
    <property type="entry name" value="PRK06180.1"/>
    <property type="match status" value="1"/>
</dbReference>
<dbReference type="SMART" id="SM00822">
    <property type="entry name" value="PKS_KR"/>
    <property type="match status" value="1"/>
</dbReference>
<evidence type="ECO:0000256" key="3">
    <source>
        <dbReference type="RuleBase" id="RU000363"/>
    </source>
</evidence>
<keyword evidence="2" id="KW-0560">Oxidoreductase</keyword>
<gene>
    <name evidence="6" type="ORF">ACIGXA_14930</name>
</gene>
<evidence type="ECO:0000256" key="1">
    <source>
        <dbReference type="ARBA" id="ARBA00006484"/>
    </source>
</evidence>
<evidence type="ECO:0000313" key="6">
    <source>
        <dbReference type="EMBL" id="MFI9101811.1"/>
    </source>
</evidence>
<dbReference type="SUPFAM" id="SSF54427">
    <property type="entry name" value="NTF2-like"/>
    <property type="match status" value="1"/>
</dbReference>
<reference evidence="6 7" key="1">
    <citation type="submission" date="2024-10" db="EMBL/GenBank/DDBJ databases">
        <title>The Natural Products Discovery Center: Release of the First 8490 Sequenced Strains for Exploring Actinobacteria Biosynthetic Diversity.</title>
        <authorList>
            <person name="Kalkreuter E."/>
            <person name="Kautsar S.A."/>
            <person name="Yang D."/>
            <person name="Bader C.D."/>
            <person name="Teijaro C.N."/>
            <person name="Fluegel L."/>
            <person name="Davis C.M."/>
            <person name="Simpson J.R."/>
            <person name="Lauterbach L."/>
            <person name="Steele A.D."/>
            <person name="Gui C."/>
            <person name="Meng S."/>
            <person name="Li G."/>
            <person name="Viehrig K."/>
            <person name="Ye F."/>
            <person name="Su P."/>
            <person name="Kiefer A.F."/>
            <person name="Nichols A."/>
            <person name="Cepeda A.J."/>
            <person name="Yan W."/>
            <person name="Fan B."/>
            <person name="Jiang Y."/>
            <person name="Adhikari A."/>
            <person name="Zheng C.-J."/>
            <person name="Schuster L."/>
            <person name="Cowan T.M."/>
            <person name="Smanski M.J."/>
            <person name="Chevrette M.G."/>
            <person name="De Carvalho L.P.S."/>
            <person name="Shen B."/>
        </authorList>
    </citation>
    <scope>NUCLEOTIDE SEQUENCE [LARGE SCALE GENOMIC DNA]</scope>
    <source>
        <strain evidence="6 7">NPDC053399</strain>
    </source>
</reference>
<dbReference type="Gene3D" id="3.40.50.720">
    <property type="entry name" value="NAD(P)-binding Rossmann-like Domain"/>
    <property type="match status" value="1"/>
</dbReference>
<name>A0ABW8C5V3_9ACTN</name>
<accession>A0ABW8C5V3</accession>
<dbReference type="PRINTS" id="PR00081">
    <property type="entry name" value="GDHRDH"/>
</dbReference>
<dbReference type="SUPFAM" id="SSF51735">
    <property type="entry name" value="NAD(P)-binding Rossmann-fold domains"/>
    <property type="match status" value="1"/>
</dbReference>
<evidence type="ECO:0000259" key="5">
    <source>
        <dbReference type="SMART" id="SM00822"/>
    </source>
</evidence>
<dbReference type="Pfam" id="PF07366">
    <property type="entry name" value="SnoaL"/>
    <property type="match status" value="1"/>
</dbReference>
<dbReference type="InterPro" id="IPR009959">
    <property type="entry name" value="Cyclase_SnoaL-like"/>
</dbReference>
<dbReference type="InterPro" id="IPR002347">
    <property type="entry name" value="SDR_fam"/>
</dbReference>
<evidence type="ECO:0000256" key="4">
    <source>
        <dbReference type="SAM" id="MobiDB-lite"/>
    </source>
</evidence>
<dbReference type="PRINTS" id="PR00080">
    <property type="entry name" value="SDRFAMILY"/>
</dbReference>
<evidence type="ECO:0000313" key="7">
    <source>
        <dbReference type="Proteomes" id="UP001614394"/>
    </source>
</evidence>
<dbReference type="PANTHER" id="PTHR43976">
    <property type="entry name" value="SHORT CHAIN DEHYDROGENASE"/>
    <property type="match status" value="1"/>
</dbReference>
<dbReference type="CDD" id="cd05374">
    <property type="entry name" value="17beta-HSD-like_SDR_c"/>
    <property type="match status" value="1"/>
</dbReference>
<sequence>MNTKTWLVTGSSRGLGRAIVVAALAQGDRVAATARHPEQLDDLAAAHPGRLLALPLDVTDPDAATTAVQAAVTHFGRLDVLVNNAGYADLSSVEDTTPESFRAQIETNLFGVVNVTKAALPILREQGDGHIITVSSVGGRLATPGLSAYQAAKWAVNGFTEVLAAEVASFGVKVTAIEPGGMQTDWAGSSMSVPTPSAPYADTIGVLTTLFEQGSRQALGDPAKVADAVMRLASMDEPPVRLLLGSDALNGARAAAEALTDRDNAWAELSRSTDRDDATDQQRDPLGQTAHTPAAIVRRFLDEVVNGGDLDVIDELWAEDMHWNAGSLGDIHGLAAYKQQMADNAVNAFTGMRLDIHEIISTGDKVVVRFTNSGTQTGPFMGSPATGKHGEWLGIGIYTVVDGKITEAWFGEDILGMLLQLDAVTLPAPV</sequence>